<evidence type="ECO:0000256" key="3">
    <source>
        <dbReference type="ARBA" id="ARBA00022679"/>
    </source>
</evidence>
<keyword evidence="6" id="KW-0414">Isoprene biosynthesis</keyword>
<dbReference type="PROSITE" id="PS00444">
    <property type="entry name" value="POLYPRENYL_SYNTHASE_2"/>
    <property type="match status" value="1"/>
</dbReference>
<dbReference type="Proteomes" id="UP000033358">
    <property type="component" value="Unassembled WGS sequence"/>
</dbReference>
<dbReference type="PROSITE" id="PS00723">
    <property type="entry name" value="POLYPRENYL_SYNTHASE_1"/>
    <property type="match status" value="1"/>
</dbReference>
<dbReference type="SFLD" id="SFLDG01017">
    <property type="entry name" value="Polyprenyl_Transferase_Like"/>
    <property type="match status" value="1"/>
</dbReference>
<evidence type="ECO:0000256" key="7">
    <source>
        <dbReference type="RuleBase" id="RU004466"/>
    </source>
</evidence>
<dbReference type="AlphaFoldDB" id="A0A0F5MNM6"/>
<dbReference type="GO" id="GO:0004337">
    <property type="term" value="F:(2E,6E)-farnesyl diphosphate synthase activity"/>
    <property type="evidence" value="ECO:0007669"/>
    <property type="project" value="UniProtKB-EC"/>
</dbReference>
<gene>
    <name evidence="8" type="primary">ispA</name>
    <name evidence="8" type="ORF">SZ25_00535</name>
</gene>
<evidence type="ECO:0000313" key="9">
    <source>
        <dbReference type="Proteomes" id="UP000033358"/>
    </source>
</evidence>
<dbReference type="InterPro" id="IPR033749">
    <property type="entry name" value="Polyprenyl_synt_CS"/>
</dbReference>
<dbReference type="SFLD" id="SFLDS00005">
    <property type="entry name" value="Isoprenoid_Synthase_Type_I"/>
    <property type="match status" value="1"/>
</dbReference>
<dbReference type="NCBIfam" id="NF045485">
    <property type="entry name" value="FPPsyn"/>
    <property type="match status" value="1"/>
</dbReference>
<dbReference type="PATRIC" id="fig|1607817.3.peg.532"/>
<organism evidence="8 9">
    <name type="scientific">Candidatus Arcanibacter lacustris</name>
    <dbReference type="NCBI Taxonomy" id="1607817"/>
    <lineage>
        <taxon>Bacteria</taxon>
        <taxon>Pseudomonadati</taxon>
        <taxon>Pseudomonadota</taxon>
        <taxon>Alphaproteobacteria</taxon>
        <taxon>Rickettsiales</taxon>
        <taxon>Candidatus Arcanibacter</taxon>
    </lineage>
</organism>
<dbReference type="FunFam" id="1.10.600.10:FF:000001">
    <property type="entry name" value="Geranylgeranyl diphosphate synthase"/>
    <property type="match status" value="1"/>
</dbReference>
<keyword evidence="9" id="KW-1185">Reference proteome</keyword>
<dbReference type="InterPro" id="IPR053378">
    <property type="entry name" value="Prenyl_diphosphate_synthase"/>
</dbReference>
<evidence type="ECO:0000256" key="4">
    <source>
        <dbReference type="ARBA" id="ARBA00022723"/>
    </source>
</evidence>
<keyword evidence="5" id="KW-0460">Magnesium</keyword>
<evidence type="ECO:0000313" key="8">
    <source>
        <dbReference type="EMBL" id="KKB96385.1"/>
    </source>
</evidence>
<dbReference type="CDD" id="cd00685">
    <property type="entry name" value="Trans_IPPS_HT"/>
    <property type="match status" value="1"/>
</dbReference>
<comment type="cofactor">
    <cofactor evidence="1">
        <name>Mg(2+)</name>
        <dbReference type="ChEBI" id="CHEBI:18420"/>
    </cofactor>
</comment>
<dbReference type="SUPFAM" id="SSF48576">
    <property type="entry name" value="Terpenoid synthases"/>
    <property type="match status" value="1"/>
</dbReference>
<keyword evidence="4" id="KW-0479">Metal-binding</keyword>
<comment type="caution">
    <text evidence="8">The sequence shown here is derived from an EMBL/GenBank/DDBJ whole genome shotgun (WGS) entry which is preliminary data.</text>
</comment>
<name>A0A0F5MNM6_9RICK</name>
<accession>A0A0F5MNM6</accession>
<proteinExistence type="inferred from homology"/>
<dbReference type="GO" id="GO:0046872">
    <property type="term" value="F:metal ion binding"/>
    <property type="evidence" value="ECO:0007669"/>
    <property type="project" value="UniProtKB-KW"/>
</dbReference>
<evidence type="ECO:0000256" key="5">
    <source>
        <dbReference type="ARBA" id="ARBA00022842"/>
    </source>
</evidence>
<dbReference type="PANTHER" id="PTHR43281">
    <property type="entry name" value="FARNESYL DIPHOSPHATE SYNTHASE"/>
    <property type="match status" value="1"/>
</dbReference>
<dbReference type="PANTHER" id="PTHR43281:SF1">
    <property type="entry name" value="FARNESYL DIPHOSPHATE SYNTHASE"/>
    <property type="match status" value="1"/>
</dbReference>
<dbReference type="Gene3D" id="1.10.600.10">
    <property type="entry name" value="Farnesyl Diphosphate Synthase"/>
    <property type="match status" value="1"/>
</dbReference>
<dbReference type="EC" id="2.5.1.10" evidence="8"/>
<sequence length="288" mass="31915">MTFHQNLNQISSLVEKKMKELLPSVSSEKDRKLVDAMSYSSLSSGKRLRPFLTFISASLFGVSQESALRAASAIEFVHAYSIIHDDLPAMDDDDERRGQPSCHIKFGEAAAILAGDALLTLAFEIMSDKDTHPDSNVRCDLVSALAKAIGCHGMVGGQMLDVLSEESEFSVNEIMRMQRMKTGELFAVACETGAILGKSSKNLRNSLRNYAHSLGLAFQITDDIMDNTSDNQENGKIYKKTNVDNIGIENSQEQAKMLISQAISHLHVFEEKADPLRELARFVLERNR</sequence>
<evidence type="ECO:0000256" key="6">
    <source>
        <dbReference type="ARBA" id="ARBA00023229"/>
    </source>
</evidence>
<dbReference type="EMBL" id="JYHA01000087">
    <property type="protein sequence ID" value="KKB96385.1"/>
    <property type="molecule type" value="Genomic_DNA"/>
</dbReference>
<dbReference type="InterPro" id="IPR008949">
    <property type="entry name" value="Isoprenoid_synthase_dom_sf"/>
</dbReference>
<comment type="similarity">
    <text evidence="2 7">Belongs to the FPP/GGPP synthase family.</text>
</comment>
<dbReference type="GO" id="GO:0016114">
    <property type="term" value="P:terpenoid biosynthetic process"/>
    <property type="evidence" value="ECO:0007669"/>
    <property type="project" value="UniProtKB-ARBA"/>
</dbReference>
<dbReference type="InterPro" id="IPR000092">
    <property type="entry name" value="Polyprenyl_synt"/>
</dbReference>
<keyword evidence="3 7" id="KW-0808">Transferase</keyword>
<evidence type="ECO:0000256" key="1">
    <source>
        <dbReference type="ARBA" id="ARBA00001946"/>
    </source>
</evidence>
<dbReference type="GO" id="GO:0005737">
    <property type="term" value="C:cytoplasm"/>
    <property type="evidence" value="ECO:0007669"/>
    <property type="project" value="UniProtKB-ARBA"/>
</dbReference>
<reference evidence="8 9" key="1">
    <citation type="submission" date="2015-02" db="EMBL/GenBank/DDBJ databases">
        <title>Single cell genomics of a rare environmental alphaproteobacterium provides unique insights into Rickettsiaceae evolution.</title>
        <authorList>
            <person name="Martijn J."/>
            <person name="Schulz F."/>
            <person name="Zaremba-Niedzwiedzka K."/>
            <person name="Viklund J."/>
            <person name="Stepanauskas R."/>
            <person name="Andersson S.G.E."/>
            <person name="Horn M."/>
            <person name="Guy L."/>
            <person name="Ettema T.J.G."/>
        </authorList>
    </citation>
    <scope>NUCLEOTIDE SEQUENCE [LARGE SCALE GENOMIC DNA]</scope>
    <source>
        <strain evidence="8 9">SCGC AAA041-L04</strain>
    </source>
</reference>
<protein>
    <submittedName>
        <fullName evidence="8">Farnesyl diphosphate synthase</fullName>
        <ecNumber evidence="8">2.5.1.10</ecNumber>
    </submittedName>
</protein>
<dbReference type="Pfam" id="PF00348">
    <property type="entry name" value="polyprenyl_synt"/>
    <property type="match status" value="1"/>
</dbReference>
<evidence type="ECO:0000256" key="2">
    <source>
        <dbReference type="ARBA" id="ARBA00006706"/>
    </source>
</evidence>